<dbReference type="AlphaFoldDB" id="A0A7W8J5S7"/>
<organism evidence="1 2">
    <name type="scientific">Tunturiibacter lichenicola</name>
    <dbReference type="NCBI Taxonomy" id="2051959"/>
    <lineage>
        <taxon>Bacteria</taxon>
        <taxon>Pseudomonadati</taxon>
        <taxon>Acidobacteriota</taxon>
        <taxon>Terriglobia</taxon>
        <taxon>Terriglobales</taxon>
        <taxon>Acidobacteriaceae</taxon>
        <taxon>Tunturiibacter</taxon>
    </lineage>
</organism>
<accession>A0A7W8J5S7</accession>
<name>A0A7W8J5S7_9BACT</name>
<evidence type="ECO:0000313" key="1">
    <source>
        <dbReference type="EMBL" id="MBB5342066.1"/>
    </source>
</evidence>
<reference evidence="1 2" key="1">
    <citation type="submission" date="2020-08" db="EMBL/GenBank/DDBJ databases">
        <title>Genomic Encyclopedia of Type Strains, Phase IV (KMG-V): Genome sequencing to study the core and pangenomes of soil and plant-associated prokaryotes.</title>
        <authorList>
            <person name="Whitman W."/>
        </authorList>
    </citation>
    <scope>NUCLEOTIDE SEQUENCE [LARGE SCALE GENOMIC DNA]</scope>
    <source>
        <strain evidence="1 2">M8US30</strain>
    </source>
</reference>
<proteinExistence type="predicted"/>
<dbReference type="Proteomes" id="UP000569092">
    <property type="component" value="Unassembled WGS sequence"/>
</dbReference>
<gene>
    <name evidence="1" type="ORF">HDF10_000016</name>
</gene>
<sequence length="80" mass="8945">MSGGDAGEVTLTIAGLVTRIPHAKIVDLSKVPVPVRIDGLLGAEFLEQYVVKIDPALLVHRFRPFVNQFNLVFCRNKTRW</sequence>
<comment type="caution">
    <text evidence="1">The sequence shown here is derived from an EMBL/GenBank/DDBJ whole genome shotgun (WGS) entry which is preliminary data.</text>
</comment>
<dbReference type="EMBL" id="JACHDZ010000001">
    <property type="protein sequence ID" value="MBB5342066.1"/>
    <property type="molecule type" value="Genomic_DNA"/>
</dbReference>
<evidence type="ECO:0000313" key="2">
    <source>
        <dbReference type="Proteomes" id="UP000569092"/>
    </source>
</evidence>
<protein>
    <submittedName>
        <fullName evidence="1">Uncharacterized protein</fullName>
    </submittedName>
</protein>